<evidence type="ECO:0000256" key="2">
    <source>
        <dbReference type="ARBA" id="ARBA00009610"/>
    </source>
</evidence>
<keyword evidence="5" id="KW-0808">Transferase</keyword>
<evidence type="ECO:0000313" key="5">
    <source>
        <dbReference type="EMBL" id="GBL86396.1"/>
    </source>
</evidence>
<gene>
    <name evidence="5" type="primary">PIGH</name>
    <name evidence="5" type="ORF">AVEN_164565_1</name>
</gene>
<dbReference type="GO" id="GO:0006506">
    <property type="term" value="P:GPI anchor biosynthetic process"/>
    <property type="evidence" value="ECO:0007669"/>
    <property type="project" value="UniProtKB-UniPathway"/>
</dbReference>
<evidence type="ECO:0000313" key="6">
    <source>
        <dbReference type="Proteomes" id="UP000499080"/>
    </source>
</evidence>
<dbReference type="UniPathway" id="UPA00196"/>
<accession>A0A4Y2B522</accession>
<sequence length="197" mass="23255">MCQQTRSNTIERQTQDIYGNPLKFYAITHDHLTDCKEYVISKEAFSFKRWLIFMTIFSSLAFYCEFYNTDANFLGVFLFILCVVLILKLHLKVKQESLLVIASLGLQLTTTFVTGRKESQFIFNQNIYDVVINEGMYMHRIIFYLAVLLRDIKEPLKMSHIIPLFQHTFPRLDSLEKIFNGVQNSLQTTHYKSKIWK</sequence>
<feature type="domain" description="Phosphatidylinositol N-acetylglucosaminyltransferase subunit H conserved" evidence="4">
    <location>
        <begin position="97"/>
        <end position="165"/>
    </location>
</feature>
<keyword evidence="5" id="KW-0328">Glycosyltransferase</keyword>
<evidence type="ECO:0000256" key="1">
    <source>
        <dbReference type="ARBA" id="ARBA00004687"/>
    </source>
</evidence>
<dbReference type="Proteomes" id="UP000499080">
    <property type="component" value="Unassembled WGS sequence"/>
</dbReference>
<feature type="transmembrane region" description="Helical" evidence="3">
    <location>
        <begin position="74"/>
        <end position="91"/>
    </location>
</feature>
<dbReference type="GO" id="GO:0016757">
    <property type="term" value="F:glycosyltransferase activity"/>
    <property type="evidence" value="ECO:0007669"/>
    <property type="project" value="UniProtKB-KW"/>
</dbReference>
<keyword evidence="3" id="KW-0812">Transmembrane</keyword>
<name>A0A4Y2B522_ARAVE</name>
<keyword evidence="3" id="KW-1133">Transmembrane helix</keyword>
<evidence type="ECO:0000259" key="4">
    <source>
        <dbReference type="Pfam" id="PF10181"/>
    </source>
</evidence>
<dbReference type="PANTHER" id="PTHR15231:SF1">
    <property type="entry name" value="PHOSPHATIDYLINOSITOL N-ACETYLGLUCOSAMINYLTRANSFERASE SUBUNIT H"/>
    <property type="match status" value="1"/>
</dbReference>
<evidence type="ECO:0000256" key="3">
    <source>
        <dbReference type="SAM" id="Phobius"/>
    </source>
</evidence>
<dbReference type="OrthoDB" id="6256716at2759"/>
<dbReference type="PANTHER" id="PTHR15231">
    <property type="entry name" value="PHOSPHATIDYLINOSITOL N-ACETYLGLUCOSAMINYLTRANSFERASE SUBUNIT H"/>
    <property type="match status" value="1"/>
</dbReference>
<dbReference type="Pfam" id="PF10181">
    <property type="entry name" value="PIG-H"/>
    <property type="match status" value="1"/>
</dbReference>
<protein>
    <submittedName>
        <fullName evidence="5">Phosphatidylinositol N-acetylglucosaminyltransferase subunit H</fullName>
    </submittedName>
</protein>
<comment type="pathway">
    <text evidence="1">Glycolipid biosynthesis; glycosylphosphatidylinositol-anchor biosynthesis.</text>
</comment>
<feature type="transmembrane region" description="Helical" evidence="3">
    <location>
        <begin position="98"/>
        <end position="115"/>
    </location>
</feature>
<dbReference type="InterPro" id="IPR044215">
    <property type="entry name" value="PIG-H"/>
</dbReference>
<comment type="caution">
    <text evidence="5">The sequence shown here is derived from an EMBL/GenBank/DDBJ whole genome shotgun (WGS) entry which is preliminary data.</text>
</comment>
<comment type="similarity">
    <text evidence="2">Belongs to the PIGH family.</text>
</comment>
<feature type="transmembrane region" description="Helical" evidence="3">
    <location>
        <begin position="127"/>
        <end position="149"/>
    </location>
</feature>
<proteinExistence type="inferred from homology"/>
<dbReference type="EMBL" id="BGPR01000048">
    <property type="protein sequence ID" value="GBL86396.1"/>
    <property type="molecule type" value="Genomic_DNA"/>
</dbReference>
<organism evidence="5 6">
    <name type="scientific">Araneus ventricosus</name>
    <name type="common">Orbweaver spider</name>
    <name type="synonym">Epeira ventricosa</name>
    <dbReference type="NCBI Taxonomy" id="182803"/>
    <lineage>
        <taxon>Eukaryota</taxon>
        <taxon>Metazoa</taxon>
        <taxon>Ecdysozoa</taxon>
        <taxon>Arthropoda</taxon>
        <taxon>Chelicerata</taxon>
        <taxon>Arachnida</taxon>
        <taxon>Araneae</taxon>
        <taxon>Araneomorphae</taxon>
        <taxon>Entelegynae</taxon>
        <taxon>Araneoidea</taxon>
        <taxon>Araneidae</taxon>
        <taxon>Araneus</taxon>
    </lineage>
</organism>
<dbReference type="AlphaFoldDB" id="A0A4Y2B522"/>
<dbReference type="InterPro" id="IPR019328">
    <property type="entry name" value="PIGH-H_dom"/>
</dbReference>
<dbReference type="GO" id="GO:0000506">
    <property type="term" value="C:glycosylphosphatidylinositol-N-acetylglucosaminyltransferase (GPI-GnT) complex"/>
    <property type="evidence" value="ECO:0007669"/>
    <property type="project" value="InterPro"/>
</dbReference>
<keyword evidence="3" id="KW-0472">Membrane</keyword>
<reference evidence="5 6" key="1">
    <citation type="journal article" date="2019" name="Sci. Rep.">
        <title>Orb-weaving spider Araneus ventricosus genome elucidates the spidroin gene catalogue.</title>
        <authorList>
            <person name="Kono N."/>
            <person name="Nakamura H."/>
            <person name="Ohtoshi R."/>
            <person name="Moran D.A.P."/>
            <person name="Shinohara A."/>
            <person name="Yoshida Y."/>
            <person name="Fujiwara M."/>
            <person name="Mori M."/>
            <person name="Tomita M."/>
            <person name="Arakawa K."/>
        </authorList>
    </citation>
    <scope>NUCLEOTIDE SEQUENCE [LARGE SCALE GENOMIC DNA]</scope>
</reference>
<keyword evidence="6" id="KW-1185">Reference proteome</keyword>
<feature type="transmembrane region" description="Helical" evidence="3">
    <location>
        <begin position="50"/>
        <end position="68"/>
    </location>
</feature>